<feature type="domain" description="MobA-like NTP transferase" evidence="4">
    <location>
        <begin position="7"/>
        <end position="130"/>
    </location>
</feature>
<dbReference type="RefSeq" id="WP_184153633.1">
    <property type="nucleotide sequence ID" value="NZ_JACHFM010000004.1"/>
</dbReference>
<evidence type="ECO:0000313" key="5">
    <source>
        <dbReference type="EMBL" id="MBB5223874.1"/>
    </source>
</evidence>
<dbReference type="Pfam" id="PF12804">
    <property type="entry name" value="NTP_transf_3"/>
    <property type="match status" value="1"/>
</dbReference>
<dbReference type="SUPFAM" id="SSF53448">
    <property type="entry name" value="Nucleotide-diphospho-sugar transferases"/>
    <property type="match status" value="1"/>
</dbReference>
<dbReference type="CDD" id="cd06422">
    <property type="entry name" value="NTP_transferase_like_1"/>
    <property type="match status" value="1"/>
</dbReference>
<dbReference type="EC" id="2.7.7.-" evidence="5"/>
<dbReference type="InterPro" id="IPR025877">
    <property type="entry name" value="MobA-like_NTP_Trfase"/>
</dbReference>
<evidence type="ECO:0000256" key="2">
    <source>
        <dbReference type="ARBA" id="ARBA00022695"/>
    </source>
</evidence>
<proteinExistence type="predicted"/>
<dbReference type="AlphaFoldDB" id="A0A840SRX0"/>
<keyword evidence="6" id="KW-1185">Reference proteome</keyword>
<keyword evidence="2 5" id="KW-0548">Nucleotidyltransferase</keyword>
<reference evidence="5 6" key="1">
    <citation type="submission" date="2020-08" db="EMBL/GenBank/DDBJ databases">
        <title>Genomic Encyclopedia of Type Strains, Phase IV (KMG-IV): sequencing the most valuable type-strain genomes for metagenomic binning, comparative biology and taxonomic classification.</title>
        <authorList>
            <person name="Goeker M."/>
        </authorList>
    </citation>
    <scope>NUCLEOTIDE SEQUENCE [LARGE SCALE GENOMIC DNA]</scope>
    <source>
        <strain evidence="5 6">DSM 101730</strain>
    </source>
</reference>
<dbReference type="EMBL" id="JACHFM010000004">
    <property type="protein sequence ID" value="MBB5223874.1"/>
    <property type="molecule type" value="Genomic_DNA"/>
</dbReference>
<dbReference type="InterPro" id="IPR029044">
    <property type="entry name" value="Nucleotide-diphossugar_trans"/>
</dbReference>
<dbReference type="PANTHER" id="PTHR43584">
    <property type="entry name" value="NUCLEOTIDYL TRANSFERASE"/>
    <property type="match status" value="1"/>
</dbReference>
<organism evidence="5 6">
    <name type="scientific">Amaricoccus macauensis</name>
    <dbReference type="NCBI Taxonomy" id="57001"/>
    <lineage>
        <taxon>Bacteria</taxon>
        <taxon>Pseudomonadati</taxon>
        <taxon>Pseudomonadota</taxon>
        <taxon>Alphaproteobacteria</taxon>
        <taxon>Rhodobacterales</taxon>
        <taxon>Paracoccaceae</taxon>
        <taxon>Amaricoccus</taxon>
    </lineage>
</organism>
<evidence type="ECO:0000256" key="1">
    <source>
        <dbReference type="ARBA" id="ARBA00022679"/>
    </source>
</evidence>
<keyword evidence="1 5" id="KW-0808">Transferase</keyword>
<comment type="caution">
    <text evidence="5">The sequence shown here is derived from an EMBL/GenBank/DDBJ whole genome shotgun (WGS) entry which is preliminary data.</text>
</comment>
<name>A0A840SRX0_9RHOB</name>
<dbReference type="PANTHER" id="PTHR43584:SF8">
    <property type="entry name" value="N-ACETYLMURAMATE ALPHA-1-PHOSPHATE URIDYLYLTRANSFERASE"/>
    <property type="match status" value="1"/>
</dbReference>
<sequence length="230" mass="24093">MMPEAVMIFAAGLGTRMGELTRTRPKPLIEVAGRPLIDHALALARDAGIARIVVNTHAHADQLAAHLAQVAPDVLVSHEPERLETGGGLKRALPLLGPGPVLTLNADMVWRGPNPLTLLAANWHEGDGALLALLPREAATGHTGPGDFFLNDDGAPERRGTAAAADFVYPGVSITDTAAVAAFPGEVFSLNPVWDGLRAEGRLRGVVYPGGWVDVGRPEGIALAEAELAR</sequence>
<dbReference type="InterPro" id="IPR050065">
    <property type="entry name" value="GlmU-like"/>
</dbReference>
<accession>A0A840SRX0</accession>
<evidence type="ECO:0000256" key="3">
    <source>
        <dbReference type="ARBA" id="ARBA00022842"/>
    </source>
</evidence>
<dbReference type="Proteomes" id="UP000549457">
    <property type="component" value="Unassembled WGS sequence"/>
</dbReference>
<evidence type="ECO:0000259" key="4">
    <source>
        <dbReference type="Pfam" id="PF12804"/>
    </source>
</evidence>
<dbReference type="GO" id="GO:0016779">
    <property type="term" value="F:nucleotidyltransferase activity"/>
    <property type="evidence" value="ECO:0007669"/>
    <property type="project" value="UniProtKB-KW"/>
</dbReference>
<dbReference type="Gene3D" id="3.90.550.10">
    <property type="entry name" value="Spore Coat Polysaccharide Biosynthesis Protein SpsA, Chain A"/>
    <property type="match status" value="1"/>
</dbReference>
<keyword evidence="3" id="KW-0460">Magnesium</keyword>
<protein>
    <submittedName>
        <fullName evidence="5">MurNAc alpha-1-phosphate uridylyltransferase</fullName>
        <ecNumber evidence="5">2.7.7.-</ecNumber>
    </submittedName>
</protein>
<gene>
    <name evidence="5" type="ORF">HNP73_003828</name>
</gene>
<evidence type="ECO:0000313" key="6">
    <source>
        <dbReference type="Proteomes" id="UP000549457"/>
    </source>
</evidence>